<gene>
    <name evidence="1" type="ORF">ACJ72_02867</name>
</gene>
<dbReference type="EMBL" id="LGUA01000256">
    <property type="protein sequence ID" value="OAX82779.1"/>
    <property type="molecule type" value="Genomic_DNA"/>
</dbReference>
<dbReference type="Proteomes" id="UP000091918">
    <property type="component" value="Unassembled WGS sequence"/>
</dbReference>
<dbReference type="AlphaFoldDB" id="A0A1B7P179"/>
<reference evidence="1 2" key="1">
    <citation type="submission" date="2015-07" db="EMBL/GenBank/DDBJ databases">
        <title>Emmonsia species relationships and genome sequence.</title>
        <authorList>
            <person name="Cuomo C.A."/>
            <person name="Schwartz I.S."/>
            <person name="Kenyon C."/>
            <person name="de Hoog G.S."/>
            <person name="Govender N.P."/>
            <person name="Botha A."/>
            <person name="Moreno L."/>
            <person name="de Vries M."/>
            <person name="Munoz J.F."/>
            <person name="Stielow J.B."/>
        </authorList>
    </citation>
    <scope>NUCLEOTIDE SEQUENCE [LARGE SCALE GENOMIC DNA]</scope>
    <source>
        <strain evidence="1 2">CBS 136260</strain>
    </source>
</reference>
<organism evidence="1 2">
    <name type="scientific">Emergomyces africanus</name>
    <dbReference type="NCBI Taxonomy" id="1955775"/>
    <lineage>
        <taxon>Eukaryota</taxon>
        <taxon>Fungi</taxon>
        <taxon>Dikarya</taxon>
        <taxon>Ascomycota</taxon>
        <taxon>Pezizomycotina</taxon>
        <taxon>Eurotiomycetes</taxon>
        <taxon>Eurotiomycetidae</taxon>
        <taxon>Onygenales</taxon>
        <taxon>Ajellomycetaceae</taxon>
        <taxon>Emergomyces</taxon>
    </lineage>
</organism>
<evidence type="ECO:0000313" key="2">
    <source>
        <dbReference type="Proteomes" id="UP000091918"/>
    </source>
</evidence>
<proteinExistence type="predicted"/>
<sequence>MPGLAMRDLNGALAVKKPVMEATRVWMPAGSVSVQTMTLPLKITVSVMENANLNAIMSNCGVQVLLPIEALVLLQGFN</sequence>
<evidence type="ECO:0000313" key="1">
    <source>
        <dbReference type="EMBL" id="OAX82779.1"/>
    </source>
</evidence>
<comment type="caution">
    <text evidence="1">The sequence shown here is derived from an EMBL/GenBank/DDBJ whole genome shotgun (WGS) entry which is preliminary data.</text>
</comment>
<name>A0A1B7P179_9EURO</name>
<keyword evidence="2" id="KW-1185">Reference proteome</keyword>
<accession>A0A1B7P179</accession>
<protein>
    <submittedName>
        <fullName evidence="1">Uncharacterized protein</fullName>
    </submittedName>
</protein>